<dbReference type="AlphaFoldDB" id="A0A0M8P4B6"/>
<feature type="region of interest" description="Disordered" evidence="1">
    <location>
        <begin position="1"/>
        <end position="20"/>
    </location>
</feature>
<comment type="caution">
    <text evidence="2">The sequence shown here is derived from an EMBL/GenBank/DDBJ whole genome shotgun (WGS) entry which is preliminary data.</text>
</comment>
<evidence type="ECO:0000313" key="2">
    <source>
        <dbReference type="EMBL" id="KOS41044.1"/>
    </source>
</evidence>
<evidence type="ECO:0000313" key="3">
    <source>
        <dbReference type="Proteomes" id="UP000037696"/>
    </source>
</evidence>
<name>A0A0M8P4B6_9EURO</name>
<proteinExistence type="predicted"/>
<dbReference type="Proteomes" id="UP000037696">
    <property type="component" value="Unassembled WGS sequence"/>
</dbReference>
<keyword evidence="3" id="KW-1185">Reference proteome</keyword>
<protein>
    <submittedName>
        <fullName evidence="2">Uncharacterized protein</fullName>
    </submittedName>
</protein>
<dbReference type="EMBL" id="LHQQ01000143">
    <property type="protein sequence ID" value="KOS41044.1"/>
    <property type="molecule type" value="Genomic_DNA"/>
</dbReference>
<sequence>MQLAAHAKPRLQPGFKSSTSNPGLACDWRWLPACLLPTANWLNELREFEVAGLSWIHNSMMNRRLISLVYESTVLPNDAHTRCFYSVLEVVFGLHRSLN</sequence>
<organism evidence="2 3">
    <name type="scientific">Penicillium nordicum</name>
    <dbReference type="NCBI Taxonomy" id="229535"/>
    <lineage>
        <taxon>Eukaryota</taxon>
        <taxon>Fungi</taxon>
        <taxon>Dikarya</taxon>
        <taxon>Ascomycota</taxon>
        <taxon>Pezizomycotina</taxon>
        <taxon>Eurotiomycetes</taxon>
        <taxon>Eurotiomycetidae</taxon>
        <taxon>Eurotiales</taxon>
        <taxon>Aspergillaceae</taxon>
        <taxon>Penicillium</taxon>
    </lineage>
</organism>
<reference evidence="2 3" key="1">
    <citation type="submission" date="2015-08" db="EMBL/GenBank/DDBJ databases">
        <title>Genome sequencing of Penicillium nordicum.</title>
        <authorList>
            <person name="Nguyen H.D."/>
            <person name="Seifert K.A."/>
        </authorList>
    </citation>
    <scope>NUCLEOTIDE SEQUENCE [LARGE SCALE GENOMIC DNA]</scope>
    <source>
        <strain evidence="2 3">DAOMC 185683</strain>
    </source>
</reference>
<evidence type="ECO:0000256" key="1">
    <source>
        <dbReference type="SAM" id="MobiDB-lite"/>
    </source>
</evidence>
<accession>A0A0M8P4B6</accession>
<gene>
    <name evidence="2" type="ORF">ACN38_g8073</name>
</gene>